<feature type="transmembrane region" description="Helical" evidence="1">
    <location>
        <begin position="89"/>
        <end position="107"/>
    </location>
</feature>
<keyword evidence="1" id="KW-1133">Transmembrane helix</keyword>
<dbReference type="GeneID" id="14376216"/>
<accession>L0I8W2</accession>
<dbReference type="HOGENOM" id="CLU_718876_0_0_2"/>
<dbReference type="Proteomes" id="UP000010846">
    <property type="component" value="Chromosome"/>
</dbReference>
<feature type="transmembrane region" description="Helical" evidence="1">
    <location>
        <begin position="348"/>
        <end position="368"/>
    </location>
</feature>
<feature type="transmembrane region" description="Helical" evidence="1">
    <location>
        <begin position="318"/>
        <end position="336"/>
    </location>
</feature>
<evidence type="ECO:0000256" key="1">
    <source>
        <dbReference type="SAM" id="Phobius"/>
    </source>
</evidence>
<gene>
    <name evidence="2" type="ordered locus">Halru_1428</name>
</gene>
<sequence>MQQYIDRYGAERIWAATVVVVFGGLALLAALFPQQVYVEFIWEYFWGPVVADANNWNCVAWAGGEVQSCDVAGPDAGPTASPGYTFTSYAGYIPTLLLLLTGFIFAIERLDIERYRAGFWGLFPFMLFGGALRTVEDANVAVHEATGDAALSLPWQALIISPFIYVVVALIALVSLVIAVWLERNEYVSGYEYPLAGIGTGLLVLSLAILASWASTGGYGFFPGLAVTVLVVSTVITGAVWWTIVQFAPQLNEGTGYMGIPIIWAHAVDGTANVIGLDWATAFGLPSNLVPKHPVNAAIQRYTGQLLPESITSVIGDVWPFLLLKVAAAVFIIWVFNEEVFEESPRFTIMLMLTVVAVGLGPGTRDMLRATFGV</sequence>
<feature type="transmembrane region" description="Helical" evidence="1">
    <location>
        <begin position="193"/>
        <end position="214"/>
    </location>
</feature>
<reference evidence="2" key="1">
    <citation type="submission" date="2011-09" db="EMBL/GenBank/DDBJ databases">
        <title>Complete sequence of Halovivax ruber XH-70.</title>
        <authorList>
            <consortium name="US DOE Joint Genome Institute"/>
            <person name="Lucas S."/>
            <person name="Han J."/>
            <person name="Lapidus A."/>
            <person name="Cheng J.-F."/>
            <person name="Goodwin L."/>
            <person name="Pitluck S."/>
            <person name="Peters L."/>
            <person name="Mikhailova N."/>
            <person name="Davenport K."/>
            <person name="Detter J.C."/>
            <person name="Han C."/>
            <person name="Tapia R."/>
            <person name="Land M."/>
            <person name="Hauser L."/>
            <person name="Kyrpides N."/>
            <person name="Ivanova N."/>
            <person name="Pagani I."/>
            <person name="Sproer C."/>
            <person name="Anderson I."/>
            <person name="Woyke T."/>
        </authorList>
    </citation>
    <scope>NUCLEOTIDE SEQUENCE</scope>
    <source>
        <strain evidence="2">XH-70</strain>
    </source>
</reference>
<name>L0I8W2_HALRX</name>
<dbReference type="KEGG" id="hru:Halru_1428"/>
<organism evidence="2 3">
    <name type="scientific">Halovivax ruber (strain DSM 18193 / JCM 13892 / XH-70)</name>
    <dbReference type="NCBI Taxonomy" id="797302"/>
    <lineage>
        <taxon>Archaea</taxon>
        <taxon>Methanobacteriati</taxon>
        <taxon>Methanobacteriota</taxon>
        <taxon>Stenosarchaea group</taxon>
        <taxon>Halobacteria</taxon>
        <taxon>Halobacteriales</taxon>
        <taxon>Natrialbaceae</taxon>
        <taxon>Halovivax</taxon>
    </lineage>
</organism>
<dbReference type="eggNOG" id="arCOG02177">
    <property type="taxonomic scope" value="Archaea"/>
</dbReference>
<dbReference type="RefSeq" id="WP_015300686.1">
    <property type="nucleotide sequence ID" value="NC_019964.1"/>
</dbReference>
<dbReference type="AlphaFoldDB" id="L0I8W2"/>
<dbReference type="OrthoDB" id="84937at2157"/>
<feature type="transmembrane region" description="Helical" evidence="1">
    <location>
        <begin position="12"/>
        <end position="32"/>
    </location>
</feature>
<dbReference type="EMBL" id="CP003050">
    <property type="protein sequence ID" value="AGB16040.1"/>
    <property type="molecule type" value="Genomic_DNA"/>
</dbReference>
<dbReference type="STRING" id="797302.Halru_1428"/>
<evidence type="ECO:0000313" key="2">
    <source>
        <dbReference type="EMBL" id="AGB16040.1"/>
    </source>
</evidence>
<feature type="transmembrane region" description="Helical" evidence="1">
    <location>
        <begin position="155"/>
        <end position="181"/>
    </location>
</feature>
<dbReference type="PANTHER" id="PTHR40700">
    <property type="entry name" value="HYPOTHETICAL MEMBRANE PROTEIN, CONSERVED, DUF63 FAMILY"/>
    <property type="match status" value="1"/>
</dbReference>
<protein>
    <submittedName>
        <fullName evidence="2">Putative membrane protein</fullName>
    </submittedName>
</protein>
<dbReference type="Pfam" id="PF01889">
    <property type="entry name" value="DUF63"/>
    <property type="match status" value="1"/>
</dbReference>
<evidence type="ECO:0000313" key="3">
    <source>
        <dbReference type="Proteomes" id="UP000010846"/>
    </source>
</evidence>
<keyword evidence="1" id="KW-0812">Transmembrane</keyword>
<proteinExistence type="predicted"/>
<dbReference type="InterPro" id="IPR002749">
    <property type="entry name" value="DUF63"/>
</dbReference>
<keyword evidence="3" id="KW-1185">Reference proteome</keyword>
<feature type="transmembrane region" description="Helical" evidence="1">
    <location>
        <begin position="119"/>
        <end position="135"/>
    </location>
</feature>
<feature type="transmembrane region" description="Helical" evidence="1">
    <location>
        <begin position="220"/>
        <end position="244"/>
    </location>
</feature>
<dbReference type="PANTHER" id="PTHR40700:SF1">
    <property type="entry name" value="DUF63 DOMAIN-CONTAINING PROTEIN"/>
    <property type="match status" value="1"/>
</dbReference>
<keyword evidence="1" id="KW-0472">Membrane</keyword>